<dbReference type="SUPFAM" id="SSF52540">
    <property type="entry name" value="P-loop containing nucleoside triphosphate hydrolases"/>
    <property type="match status" value="2"/>
</dbReference>
<organism evidence="5 6">
    <name type="scientific">Candidatus Dojkabacteria bacterium</name>
    <dbReference type="NCBI Taxonomy" id="2099670"/>
    <lineage>
        <taxon>Bacteria</taxon>
        <taxon>Candidatus Dojkabacteria</taxon>
    </lineage>
</organism>
<dbReference type="Pfam" id="PF12848">
    <property type="entry name" value="ABC_tran_Xtn"/>
    <property type="match status" value="1"/>
</dbReference>
<evidence type="ECO:0000313" key="6">
    <source>
        <dbReference type="Proteomes" id="UP000754563"/>
    </source>
</evidence>
<evidence type="ECO:0000259" key="4">
    <source>
        <dbReference type="PROSITE" id="PS50893"/>
    </source>
</evidence>
<dbReference type="Pfam" id="PF00005">
    <property type="entry name" value="ABC_tran"/>
    <property type="match status" value="2"/>
</dbReference>
<evidence type="ECO:0000256" key="3">
    <source>
        <dbReference type="SAM" id="Coils"/>
    </source>
</evidence>
<dbReference type="InterPro" id="IPR027417">
    <property type="entry name" value="P-loop_NTPase"/>
</dbReference>
<gene>
    <name evidence="5" type="ORF">KC717_03305</name>
</gene>
<dbReference type="InterPro" id="IPR032781">
    <property type="entry name" value="ABC_tran_Xtn"/>
</dbReference>
<dbReference type="NCBIfam" id="NF000355">
    <property type="entry name" value="ribo_prot_ABC_F"/>
    <property type="match status" value="1"/>
</dbReference>
<dbReference type="InterPro" id="IPR051309">
    <property type="entry name" value="ABCF_ATPase"/>
</dbReference>
<accession>A0A955L8L4</accession>
<dbReference type="PANTHER" id="PTHR42855:SF1">
    <property type="entry name" value="ABC TRANSPORTER DOMAIN-CONTAINING PROTEIN"/>
    <property type="match status" value="1"/>
</dbReference>
<dbReference type="PANTHER" id="PTHR42855">
    <property type="entry name" value="ABC TRANSPORTER ATP-BINDING SUBUNIT"/>
    <property type="match status" value="1"/>
</dbReference>
<dbReference type="PROSITE" id="PS00211">
    <property type="entry name" value="ABC_TRANSPORTER_1"/>
    <property type="match status" value="1"/>
</dbReference>
<dbReference type="Proteomes" id="UP000754563">
    <property type="component" value="Unassembled WGS sequence"/>
</dbReference>
<evidence type="ECO:0000313" key="5">
    <source>
        <dbReference type="EMBL" id="MCA9385650.1"/>
    </source>
</evidence>
<feature type="domain" description="ABC transporter" evidence="4">
    <location>
        <begin position="2"/>
        <end position="226"/>
    </location>
</feature>
<dbReference type="Gene3D" id="3.40.50.300">
    <property type="entry name" value="P-loop containing nucleotide triphosphate hydrolases"/>
    <property type="match status" value="2"/>
</dbReference>
<name>A0A955L8L4_9BACT</name>
<dbReference type="SMART" id="SM00382">
    <property type="entry name" value="AAA"/>
    <property type="match status" value="2"/>
</dbReference>
<keyword evidence="1" id="KW-0547">Nucleotide-binding</keyword>
<evidence type="ECO:0000256" key="2">
    <source>
        <dbReference type="ARBA" id="ARBA00022840"/>
    </source>
</evidence>
<feature type="coiled-coil region" evidence="3">
    <location>
        <begin position="215"/>
        <end position="274"/>
    </location>
</feature>
<protein>
    <submittedName>
        <fullName evidence="5">ABC-F family ATP-binding cassette domain-containing protein</fullName>
    </submittedName>
</protein>
<proteinExistence type="predicted"/>
<reference evidence="5" key="1">
    <citation type="submission" date="2020-04" db="EMBL/GenBank/DDBJ databases">
        <authorList>
            <person name="Zhang T."/>
        </authorList>
    </citation>
    <scope>NUCLEOTIDE SEQUENCE</scope>
    <source>
        <strain evidence="5">HKST-UBA11</strain>
    </source>
</reference>
<dbReference type="GO" id="GO:0005524">
    <property type="term" value="F:ATP binding"/>
    <property type="evidence" value="ECO:0007669"/>
    <property type="project" value="UniProtKB-KW"/>
</dbReference>
<dbReference type="InterPro" id="IPR003593">
    <property type="entry name" value="AAA+_ATPase"/>
</dbReference>
<keyword evidence="2 5" id="KW-0067">ATP-binding</keyword>
<sequence length="487" mass="56600">MLRVQNLSLEFSQKIFEDVSFSLGNKEKVGLVGLNGCGKSTLLKLITGEYKPDKGSISSTDETIEYLPQEMNSIDEFDTSGSSYVGEFLESLVDDIHTELWKVNKLVDKLEIGVDEFDLLSQISEGQKMKLLLVQLLLKEPTILLLDEPTNHLDIVGIEWFEKFITSFDGICIIISHDREFLNSTVTKIFEIDEHTLNVFDGNYDRYLIEKETWIEKRAQEFELQERKRKKLEERIELIRTFGSGKKQKAMLSNARKRLEREVYSNEVAKYKKQKLQEVSLEGEVHNSKMIVDIQNLTFGYPNKEVLLEDANFDMYGRERVWFFGRNGIGKTTLIRLLTKEFEPDQGECRLGMNLTYQYFSQDQSHLDMNMSVRDFVLYNTSVSFDRSFGMLEKFLFPKALQNNLIKDLSPGQRARLSFAVFSQHEYDFLILDEPTNHLDIQTKEVIEEAIREFKGAVLLISHDRYFVDSVGIDKIITLQDKKIREL</sequence>
<comment type="caution">
    <text evidence="5">The sequence shown here is derived from an EMBL/GenBank/DDBJ whole genome shotgun (WGS) entry which is preliminary data.</text>
</comment>
<dbReference type="InterPro" id="IPR017871">
    <property type="entry name" value="ABC_transporter-like_CS"/>
</dbReference>
<dbReference type="GO" id="GO:0016887">
    <property type="term" value="F:ATP hydrolysis activity"/>
    <property type="evidence" value="ECO:0007669"/>
    <property type="project" value="InterPro"/>
</dbReference>
<evidence type="ECO:0000256" key="1">
    <source>
        <dbReference type="ARBA" id="ARBA00022741"/>
    </source>
</evidence>
<feature type="domain" description="ABC transporter" evidence="4">
    <location>
        <begin position="292"/>
        <end position="487"/>
    </location>
</feature>
<dbReference type="EMBL" id="JAGQLH010000034">
    <property type="protein sequence ID" value="MCA9385650.1"/>
    <property type="molecule type" value="Genomic_DNA"/>
</dbReference>
<dbReference type="InterPro" id="IPR003439">
    <property type="entry name" value="ABC_transporter-like_ATP-bd"/>
</dbReference>
<dbReference type="AlphaFoldDB" id="A0A955L8L4"/>
<reference evidence="5" key="2">
    <citation type="journal article" date="2021" name="Microbiome">
        <title>Successional dynamics and alternative stable states in a saline activated sludge microbial community over 9 years.</title>
        <authorList>
            <person name="Wang Y."/>
            <person name="Ye J."/>
            <person name="Ju F."/>
            <person name="Liu L."/>
            <person name="Boyd J.A."/>
            <person name="Deng Y."/>
            <person name="Parks D.H."/>
            <person name="Jiang X."/>
            <person name="Yin X."/>
            <person name="Woodcroft B.J."/>
            <person name="Tyson G.W."/>
            <person name="Hugenholtz P."/>
            <person name="Polz M.F."/>
            <person name="Zhang T."/>
        </authorList>
    </citation>
    <scope>NUCLEOTIDE SEQUENCE</scope>
    <source>
        <strain evidence="5">HKST-UBA11</strain>
    </source>
</reference>
<keyword evidence="3" id="KW-0175">Coiled coil</keyword>
<dbReference type="PROSITE" id="PS50893">
    <property type="entry name" value="ABC_TRANSPORTER_2"/>
    <property type="match status" value="2"/>
</dbReference>
<dbReference type="CDD" id="cd03221">
    <property type="entry name" value="ABCF_EF-3"/>
    <property type="match status" value="2"/>
</dbReference>